<feature type="transmembrane region" description="Helical" evidence="1">
    <location>
        <begin position="68"/>
        <end position="88"/>
    </location>
</feature>
<reference evidence="2 3" key="1">
    <citation type="submission" date="2020-06" db="EMBL/GenBank/DDBJ databases">
        <title>High-quality draft genome of sulfate reducer Desulfobacter latus type strain AcrS2 isolated from marine sediment.</title>
        <authorList>
            <person name="Hoppe M."/>
            <person name="Larsen C.K."/>
            <person name="Marshall I.P.G."/>
            <person name="Schramm A."/>
            <person name="Marietou A.G."/>
        </authorList>
    </citation>
    <scope>NUCLEOTIDE SEQUENCE [LARGE SCALE GENOMIC DNA]</scope>
    <source>
        <strain evidence="2 3">AcRS2</strain>
    </source>
</reference>
<sequence length="91" mass="9830">MTSKLGIFSIIAGLVLGLFVLISKFMGTAVFISSMTISTFFEGITDKILDNISNDTVYNALYSFFYEIHLAGVLIGLGLIMLIIGTVIGKD</sequence>
<gene>
    <name evidence="2" type="ORF">HXW94_07880</name>
</gene>
<keyword evidence="3" id="KW-1185">Reference proteome</keyword>
<comment type="caution">
    <text evidence="2">The sequence shown here is derived from an EMBL/GenBank/DDBJ whole genome shotgun (WGS) entry which is preliminary data.</text>
</comment>
<keyword evidence="1" id="KW-0812">Transmembrane</keyword>
<feature type="transmembrane region" description="Helical" evidence="1">
    <location>
        <begin position="7"/>
        <end position="32"/>
    </location>
</feature>
<evidence type="ECO:0000256" key="1">
    <source>
        <dbReference type="SAM" id="Phobius"/>
    </source>
</evidence>
<dbReference type="Proteomes" id="UP000553343">
    <property type="component" value="Unassembled WGS sequence"/>
</dbReference>
<organism evidence="2 3">
    <name type="scientific">Desulfobacter latus</name>
    <dbReference type="NCBI Taxonomy" id="2292"/>
    <lineage>
        <taxon>Bacteria</taxon>
        <taxon>Pseudomonadati</taxon>
        <taxon>Thermodesulfobacteriota</taxon>
        <taxon>Desulfobacteria</taxon>
        <taxon>Desulfobacterales</taxon>
        <taxon>Desulfobacteraceae</taxon>
        <taxon>Desulfobacter</taxon>
    </lineage>
</organism>
<dbReference type="RefSeq" id="WP_178366360.1">
    <property type="nucleotide sequence ID" value="NZ_JACADJ010000020.1"/>
</dbReference>
<protein>
    <submittedName>
        <fullName evidence="2">Uncharacterized protein</fullName>
    </submittedName>
</protein>
<evidence type="ECO:0000313" key="2">
    <source>
        <dbReference type="EMBL" id="NWH04904.1"/>
    </source>
</evidence>
<dbReference type="AlphaFoldDB" id="A0A850SU65"/>
<keyword evidence="1" id="KW-0472">Membrane</keyword>
<name>A0A850SU65_9BACT</name>
<dbReference type="EMBL" id="JACADJ010000020">
    <property type="protein sequence ID" value="NWH04904.1"/>
    <property type="molecule type" value="Genomic_DNA"/>
</dbReference>
<evidence type="ECO:0000313" key="3">
    <source>
        <dbReference type="Proteomes" id="UP000553343"/>
    </source>
</evidence>
<accession>A0A850SU65</accession>
<proteinExistence type="predicted"/>
<keyword evidence="1" id="KW-1133">Transmembrane helix</keyword>